<protein>
    <recommendedName>
        <fullName evidence="5">Fucose-specific lectin</fullName>
    </recommendedName>
</protein>
<reference evidence="4" key="1">
    <citation type="journal article" date="2020" name="Stud. Mycol.">
        <title>101 Dothideomycetes genomes: A test case for predicting lifestyles and emergence of pathogens.</title>
        <authorList>
            <person name="Haridas S."/>
            <person name="Albert R."/>
            <person name="Binder M."/>
            <person name="Bloem J."/>
            <person name="LaButti K."/>
            <person name="Salamov A."/>
            <person name="Andreopoulos B."/>
            <person name="Baker S."/>
            <person name="Barry K."/>
            <person name="Bills G."/>
            <person name="Bluhm B."/>
            <person name="Cannon C."/>
            <person name="Castanera R."/>
            <person name="Culley D."/>
            <person name="Daum C."/>
            <person name="Ezra D."/>
            <person name="Gonzalez J."/>
            <person name="Henrissat B."/>
            <person name="Kuo A."/>
            <person name="Liang C."/>
            <person name="Lipzen A."/>
            <person name="Lutzoni F."/>
            <person name="Magnuson J."/>
            <person name="Mondo S."/>
            <person name="Nolan M."/>
            <person name="Ohm R."/>
            <person name="Pangilinan J."/>
            <person name="Park H.-J."/>
            <person name="Ramirez L."/>
            <person name="Alfaro M."/>
            <person name="Sun H."/>
            <person name="Tritt A."/>
            <person name="Yoshinaga Y."/>
            <person name="Zwiers L.-H."/>
            <person name="Turgeon B."/>
            <person name="Goodwin S."/>
            <person name="Spatafora J."/>
            <person name="Crous P."/>
            <person name="Grigoriev I."/>
        </authorList>
    </citation>
    <scope>NUCLEOTIDE SEQUENCE [LARGE SCALE GENOMIC DNA]</scope>
    <source>
        <strain evidence="4">CBS 304.66</strain>
    </source>
</reference>
<keyword evidence="2" id="KW-0812">Transmembrane</keyword>
<sequence>MDYNDSPKKYADPSWTPHTPPQRHPEQYDMSVCTSPPRSDNYYLTPPITSGQHPDYTAPELAQPYPDPYDKSRPLSPASGVGSSTIYSNPLSPSIPPYAQTEKEAVPQPPPPPLEEPRRCGLRRRWFNIVLLIFIIVVLVLGLSLGLGLGLGLKKDKSSASGAHPSCISDPDLCIGGYLDENFYSKKGAFNGSGIALAGESWNRNQRKIFTLYFQHWTGDIRYMQYGPDQKWIGGERGQTVATDAKNATPISTVAYVLNGTQYFHLFYISKNNTLRQITNTNVTNIWQQGSLSSLNLSVYDSPSVGLQACWKGNFYGDSDYSKFPTFSGEQNQIPFEDRIGMNIWYAKDDSTFQQYAWYNGQEDWVAIQEWRGMNTHAGVGCYSWGVGTVTYAMMVNKDNDTEIWWKDTNITLTSEDKHPINSWVNSTNAAIGDVYPASSMGFTTFFYAQMADKTIKGFNITYDAENTTIETQDTFTIGGPAGALPGLGGTHLTVTAYAEKDGNDETIWDSLYVFYQRAGDDITAFTRPIQGGEWANGEIPIPLD</sequence>
<dbReference type="Proteomes" id="UP000800093">
    <property type="component" value="Unassembled WGS sequence"/>
</dbReference>
<evidence type="ECO:0000313" key="4">
    <source>
        <dbReference type="Proteomes" id="UP000800093"/>
    </source>
</evidence>
<feature type="region of interest" description="Disordered" evidence="1">
    <location>
        <begin position="1"/>
        <end position="117"/>
    </location>
</feature>
<keyword evidence="2" id="KW-1133">Transmembrane helix</keyword>
<dbReference type="OrthoDB" id="3923199at2759"/>
<evidence type="ECO:0000256" key="2">
    <source>
        <dbReference type="SAM" id="Phobius"/>
    </source>
</evidence>
<comment type="caution">
    <text evidence="3">The sequence shown here is derived from an EMBL/GenBank/DDBJ whole genome shotgun (WGS) entry which is preliminary data.</text>
</comment>
<gene>
    <name evidence="3" type="ORF">CC78DRAFT_605597</name>
</gene>
<feature type="transmembrane region" description="Helical" evidence="2">
    <location>
        <begin position="126"/>
        <end position="151"/>
    </location>
</feature>
<name>A0A9P4N9T7_9PLEO</name>
<dbReference type="AlphaFoldDB" id="A0A9P4N9T7"/>
<proteinExistence type="predicted"/>
<dbReference type="SUPFAM" id="SSF89372">
    <property type="entry name" value="Fucose-specific lectin"/>
    <property type="match status" value="1"/>
</dbReference>
<keyword evidence="4" id="KW-1185">Reference proteome</keyword>
<evidence type="ECO:0008006" key="5">
    <source>
        <dbReference type="Google" id="ProtNLM"/>
    </source>
</evidence>
<organism evidence="3 4">
    <name type="scientific">Lojkania enalia</name>
    <dbReference type="NCBI Taxonomy" id="147567"/>
    <lineage>
        <taxon>Eukaryota</taxon>
        <taxon>Fungi</taxon>
        <taxon>Dikarya</taxon>
        <taxon>Ascomycota</taxon>
        <taxon>Pezizomycotina</taxon>
        <taxon>Dothideomycetes</taxon>
        <taxon>Pleosporomycetidae</taxon>
        <taxon>Pleosporales</taxon>
        <taxon>Pleosporales incertae sedis</taxon>
        <taxon>Lojkania</taxon>
    </lineage>
</organism>
<accession>A0A9P4N9T7</accession>
<dbReference type="EMBL" id="ML986583">
    <property type="protein sequence ID" value="KAF2269247.1"/>
    <property type="molecule type" value="Genomic_DNA"/>
</dbReference>
<evidence type="ECO:0000313" key="3">
    <source>
        <dbReference type="EMBL" id="KAF2269247.1"/>
    </source>
</evidence>
<evidence type="ECO:0000256" key="1">
    <source>
        <dbReference type="SAM" id="MobiDB-lite"/>
    </source>
</evidence>
<keyword evidence="2" id="KW-0472">Membrane</keyword>
<feature type="compositionally biased region" description="Polar residues" evidence="1">
    <location>
        <begin position="81"/>
        <end position="92"/>
    </location>
</feature>
<feature type="compositionally biased region" description="Basic and acidic residues" evidence="1">
    <location>
        <begin position="1"/>
        <end position="11"/>
    </location>
</feature>
<dbReference type="Gene3D" id="2.120.10.70">
    <property type="entry name" value="Fucose-specific lectin"/>
    <property type="match status" value="1"/>
</dbReference>